<gene>
    <name evidence="3" type="ORF">Z519_00425</name>
</gene>
<evidence type="ECO:0000313" key="4">
    <source>
        <dbReference type="Proteomes" id="UP000053789"/>
    </source>
</evidence>
<name>A0A0D2GK31_CLAB1</name>
<feature type="transmembrane region" description="Helical" evidence="2">
    <location>
        <begin position="214"/>
        <end position="233"/>
    </location>
</feature>
<feature type="transmembrane region" description="Helical" evidence="2">
    <location>
        <begin position="20"/>
        <end position="40"/>
    </location>
</feature>
<dbReference type="OrthoDB" id="10267031at2759"/>
<organism evidence="3 4">
    <name type="scientific">Cladophialophora bantiana (strain ATCC 10958 / CBS 173.52 / CDC B-1940 / NIH 8579)</name>
    <name type="common">Xylohypha bantiana</name>
    <dbReference type="NCBI Taxonomy" id="1442370"/>
    <lineage>
        <taxon>Eukaryota</taxon>
        <taxon>Fungi</taxon>
        <taxon>Dikarya</taxon>
        <taxon>Ascomycota</taxon>
        <taxon>Pezizomycotina</taxon>
        <taxon>Eurotiomycetes</taxon>
        <taxon>Chaetothyriomycetidae</taxon>
        <taxon>Chaetothyriales</taxon>
        <taxon>Herpotrichiellaceae</taxon>
        <taxon>Cladophialophora</taxon>
    </lineage>
</organism>
<reference evidence="3" key="1">
    <citation type="submission" date="2015-01" db="EMBL/GenBank/DDBJ databases">
        <title>The Genome Sequence of Cladophialophora bantiana CBS 173.52.</title>
        <authorList>
            <consortium name="The Broad Institute Genomics Platform"/>
            <person name="Cuomo C."/>
            <person name="de Hoog S."/>
            <person name="Gorbushina A."/>
            <person name="Stielow B."/>
            <person name="Teixiera M."/>
            <person name="Abouelleil A."/>
            <person name="Chapman S.B."/>
            <person name="Priest M."/>
            <person name="Young S.K."/>
            <person name="Wortman J."/>
            <person name="Nusbaum C."/>
            <person name="Birren B."/>
        </authorList>
    </citation>
    <scope>NUCLEOTIDE SEQUENCE [LARGE SCALE GENOMIC DNA]</scope>
    <source>
        <strain evidence="3">CBS 173.52</strain>
    </source>
</reference>
<keyword evidence="2" id="KW-1133">Transmembrane helix</keyword>
<proteinExistence type="predicted"/>
<evidence type="ECO:0000256" key="1">
    <source>
        <dbReference type="SAM" id="MobiDB-lite"/>
    </source>
</evidence>
<dbReference type="Proteomes" id="UP000053789">
    <property type="component" value="Unassembled WGS sequence"/>
</dbReference>
<keyword evidence="2" id="KW-0472">Membrane</keyword>
<protein>
    <submittedName>
        <fullName evidence="3">Uncharacterized protein</fullName>
    </submittedName>
</protein>
<dbReference type="RefSeq" id="XP_016625431.1">
    <property type="nucleotide sequence ID" value="XM_016758182.1"/>
</dbReference>
<dbReference type="AlphaFoldDB" id="A0A0D2GK31"/>
<keyword evidence="2" id="KW-0812">Transmembrane</keyword>
<dbReference type="GeneID" id="27693353"/>
<feature type="transmembrane region" description="Helical" evidence="2">
    <location>
        <begin position="167"/>
        <end position="187"/>
    </location>
</feature>
<evidence type="ECO:0000256" key="2">
    <source>
        <dbReference type="SAM" id="Phobius"/>
    </source>
</evidence>
<dbReference type="HOGENOM" id="CLU_1175284_0_0_1"/>
<feature type="compositionally biased region" description="Low complexity" evidence="1">
    <location>
        <begin position="98"/>
        <end position="118"/>
    </location>
</feature>
<evidence type="ECO:0000313" key="3">
    <source>
        <dbReference type="EMBL" id="KIW98762.1"/>
    </source>
</evidence>
<feature type="region of interest" description="Disordered" evidence="1">
    <location>
        <begin position="65"/>
        <end position="121"/>
    </location>
</feature>
<keyword evidence="4" id="KW-1185">Reference proteome</keyword>
<dbReference type="VEuPathDB" id="FungiDB:Z519_00425"/>
<accession>A0A0D2GK31</accession>
<dbReference type="EMBL" id="KN846980">
    <property type="protein sequence ID" value="KIW98762.1"/>
    <property type="molecule type" value="Genomic_DNA"/>
</dbReference>
<sequence length="236" mass="25624">MAHNSVHPHVIKSSESDAYWIAYYYPLLIMLFSVLCQSGIHELIKNLSQAPTSASTLSQFNSSKASDLPAKIPSARSQPSSAVATERADEEPGLPSTSNEQSTAKSESSSPSNADASPRQNALVDEGSTTALDRQIAIASVWQLLQICLIHRMGALAARFIHDTGALKGLAVVMLGVCTFFVGLSLARLDQGWDAVHGLCTHGREESSKRKARWFKTLGNVALYSLLIPWYRLVRA</sequence>